<evidence type="ECO:0000256" key="5">
    <source>
        <dbReference type="PIRNR" id="PIRNR038141"/>
    </source>
</evidence>
<feature type="compositionally biased region" description="Basic and acidic residues" evidence="7">
    <location>
        <begin position="618"/>
        <end position="627"/>
    </location>
</feature>
<dbReference type="GO" id="GO:0007165">
    <property type="term" value="P:signal transduction"/>
    <property type="evidence" value="ECO:0007669"/>
    <property type="project" value="InterPro"/>
</dbReference>
<dbReference type="GO" id="GO:0031672">
    <property type="term" value="C:A band"/>
    <property type="evidence" value="ECO:0007669"/>
    <property type="project" value="TreeGrafter"/>
</dbReference>
<feature type="compositionally biased region" description="Basic and acidic residues" evidence="7">
    <location>
        <begin position="767"/>
        <end position="787"/>
    </location>
</feature>
<organism evidence="9 10">
    <name type="scientific">Pantherophis guttatus</name>
    <name type="common">Corn snake</name>
    <name type="synonym">Elaphe guttata</name>
    <dbReference type="NCBI Taxonomy" id="94885"/>
    <lineage>
        <taxon>Eukaryota</taxon>
        <taxon>Metazoa</taxon>
        <taxon>Chordata</taxon>
        <taxon>Craniata</taxon>
        <taxon>Vertebrata</taxon>
        <taxon>Euteleostomi</taxon>
        <taxon>Lepidosauria</taxon>
        <taxon>Squamata</taxon>
        <taxon>Bifurcata</taxon>
        <taxon>Unidentata</taxon>
        <taxon>Episquamata</taxon>
        <taxon>Toxicofera</taxon>
        <taxon>Serpentes</taxon>
        <taxon>Colubroidea</taxon>
        <taxon>Colubridae</taxon>
        <taxon>Colubrinae</taxon>
        <taxon>Pantherophis</taxon>
    </lineage>
</organism>
<dbReference type="SMART" id="SM00248">
    <property type="entry name" value="ANK"/>
    <property type="match status" value="5"/>
</dbReference>
<feature type="region of interest" description="Disordered" evidence="7">
    <location>
        <begin position="337"/>
        <end position="469"/>
    </location>
</feature>
<dbReference type="InterPro" id="IPR031775">
    <property type="entry name" value="PRKG1_interact"/>
</dbReference>
<dbReference type="SUPFAM" id="SSF48403">
    <property type="entry name" value="Ankyrin repeat"/>
    <property type="match status" value="1"/>
</dbReference>
<feature type="compositionally biased region" description="Low complexity" evidence="7">
    <location>
        <begin position="728"/>
        <end position="762"/>
    </location>
</feature>
<feature type="domain" description="cGMP-dependent protein kinase interacting" evidence="8">
    <location>
        <begin position="869"/>
        <end position="970"/>
    </location>
</feature>
<sequence length="970" mass="109076">MSEPGHLGIKRAESARLRRAEQLKRWKGSLTELEPVTPARSRHRGGGRVRFEDGAVFLAACSSGDTEEVKRLLARGARLNTANVDGLTALHQACIDENLDMVKFLVEYGANVNQQDNEGWTPLHAVASCGYLNIAEYLINHGANVAAVNSEGEVPADLAEEAAMKDLLLEQVKKQGVDLDQARKAEEQQMLQDARQWLNRRKIEERKHPRTGATALHVASAKGYCEVMRLLIQAGFNVNVQDNDGWTPLHAAAHWGVKEACTILAEALCDMDIRNKLGQTPFDVADEGLVEHLEMLQKKQNMLRSEESNKLIEADMNGKVQSGLFKNKEKIIYEADTLKSLETEEENKESSSSSSEEEEEAEEDEVSESDTEKEAESKEESIANHSKHESRILISEQIPPPEHNTFTMAPARKCSSLLNKPEEQKDESPSSWRLSLRKTSSQNALSEDSMPSDTLKEKGSSIYYSSSTPRISALLDNQEKDKDNKIYFASISPRRLNNTGDIEEKENRESAVNLVRSGPYSRQQWREEPKGNETPTTGAPSTYISTYMKRAPYRQQSDSTTEKSTEAVSSSIPLSVITNLTVPGSSNGVTTTNSNSLTGTESSTGDARDRRRSYLTPVRDEEAESLRKARSRQARQTRRSTQGITLTDLQEAERTFSRSRAERFTQEQPSERSDRLRASEGSGGKQEDITRRESKEVNSPWTRNLDEESSGRRLRYLAQQDKPTTAVSPSLTSSLYSSSHMPKTSRFVSSDSLSSADYQSTSAGNMEKNEYEDQDLDDRTSNKQSVRERRRPKERRRGTGISFFTKDDEEIDGTEEVMEDKHERLSRLDSASSSTGISDTYSDRPSGRTSAYTRRAALSSRTEDDSSKDYKKLYESALSENQKLKSKLQDAQAELADIKSKMDKLTQQKQEKTSDRSSMLEMEKREKRVLERKLSEMEEEMKVLTELKSDNQRLKDENGALIRVISKLSK</sequence>
<dbReference type="InterPro" id="IPR002110">
    <property type="entry name" value="Ankyrin_rpt"/>
</dbReference>
<feature type="compositionally biased region" description="Basic and acidic residues" evidence="7">
    <location>
        <begin position="651"/>
        <end position="678"/>
    </location>
</feature>
<dbReference type="InterPro" id="IPR017401">
    <property type="entry name" value="MYPT1/MYPT2/Mbs85"/>
</dbReference>
<feature type="compositionally biased region" description="Basic and acidic residues" evidence="7">
    <location>
        <begin position="899"/>
        <end position="915"/>
    </location>
</feature>
<feature type="repeat" description="ANK" evidence="6">
    <location>
        <begin position="118"/>
        <end position="150"/>
    </location>
</feature>
<dbReference type="Proteomes" id="UP001652622">
    <property type="component" value="Unplaced"/>
</dbReference>
<dbReference type="PANTHER" id="PTHR24179:SF18">
    <property type="entry name" value="PROTEIN PHOSPHATASE 1 REGULATORY SUBUNIT 12B"/>
    <property type="match status" value="1"/>
</dbReference>
<protein>
    <recommendedName>
        <fullName evidence="5">Protein phosphatase 1 regulatory subunit</fullName>
    </recommendedName>
</protein>
<dbReference type="AlphaFoldDB" id="A0A6P9BJ52"/>
<dbReference type="InterPro" id="IPR036770">
    <property type="entry name" value="Ankyrin_rpt-contain_sf"/>
</dbReference>
<feature type="compositionally biased region" description="Basic and acidic residues" evidence="7">
    <location>
        <begin position="370"/>
        <end position="391"/>
    </location>
</feature>
<feature type="compositionally biased region" description="Polar residues" evidence="7">
    <location>
        <begin position="566"/>
        <end position="583"/>
    </location>
</feature>
<dbReference type="Gene3D" id="6.10.250.1820">
    <property type="match status" value="1"/>
</dbReference>
<proteinExistence type="predicted"/>
<feature type="repeat" description="ANK" evidence="6">
    <location>
        <begin position="211"/>
        <end position="243"/>
    </location>
</feature>
<dbReference type="GO" id="GO:0030018">
    <property type="term" value="C:Z disc"/>
    <property type="evidence" value="ECO:0007669"/>
    <property type="project" value="TreeGrafter"/>
</dbReference>
<dbReference type="GO" id="GO:0019208">
    <property type="term" value="F:phosphatase regulator activity"/>
    <property type="evidence" value="ECO:0007669"/>
    <property type="project" value="UniProtKB-UniRule"/>
</dbReference>
<dbReference type="Pfam" id="PF12796">
    <property type="entry name" value="Ank_2"/>
    <property type="match status" value="2"/>
</dbReference>
<dbReference type="FunFam" id="1.25.40.20:FF:000898">
    <property type="entry name" value="Protein phosphatase 1 regulatory subunit 12A"/>
    <property type="match status" value="1"/>
</dbReference>
<evidence type="ECO:0000256" key="6">
    <source>
        <dbReference type="PROSITE-ProRule" id="PRU00023"/>
    </source>
</evidence>
<reference evidence="10" key="1">
    <citation type="submission" date="2025-08" db="UniProtKB">
        <authorList>
            <consortium name="RefSeq"/>
        </authorList>
    </citation>
    <scope>IDENTIFICATION</scope>
    <source>
        <tissue evidence="10">Blood</tissue>
    </source>
</reference>
<feature type="compositionally biased region" description="Basic residues" evidence="7">
    <location>
        <begin position="788"/>
        <end position="798"/>
    </location>
</feature>
<dbReference type="RefSeq" id="XP_034270104.1">
    <property type="nucleotide sequence ID" value="XM_034414213.1"/>
</dbReference>
<evidence type="ECO:0000256" key="1">
    <source>
        <dbReference type="ARBA" id="ARBA00004496"/>
    </source>
</evidence>
<dbReference type="PROSITE" id="PS50297">
    <property type="entry name" value="ANK_REP_REGION"/>
    <property type="match status" value="3"/>
</dbReference>
<evidence type="ECO:0000313" key="9">
    <source>
        <dbReference type="Proteomes" id="UP001652622"/>
    </source>
</evidence>
<dbReference type="PANTHER" id="PTHR24179">
    <property type="entry name" value="PROTEIN PHOSPHATASE 1 REGULATORY SUBUNIT 12"/>
    <property type="match status" value="1"/>
</dbReference>
<accession>A0A6P9BJ52</accession>
<keyword evidence="2 5" id="KW-0963">Cytoplasm</keyword>
<keyword evidence="4 6" id="KW-0040">ANK repeat</keyword>
<dbReference type="FunFam" id="1.25.40.20:FF:000004">
    <property type="entry name" value="Phosphatase 1 regulatory subunit 12A"/>
    <property type="match status" value="1"/>
</dbReference>
<feature type="repeat" description="ANK" evidence="6">
    <location>
        <begin position="244"/>
        <end position="276"/>
    </location>
</feature>
<dbReference type="Gene3D" id="1.25.40.20">
    <property type="entry name" value="Ankyrin repeat-containing domain"/>
    <property type="match status" value="2"/>
</dbReference>
<feature type="compositionally biased region" description="Polar residues" evidence="7">
    <location>
        <begin position="533"/>
        <end position="545"/>
    </location>
</feature>
<feature type="region of interest" description="Disordered" evidence="7">
    <location>
        <begin position="495"/>
        <end position="869"/>
    </location>
</feature>
<feature type="compositionally biased region" description="Basic residues" evidence="7">
    <location>
        <begin position="628"/>
        <end position="638"/>
    </location>
</feature>
<evidence type="ECO:0000256" key="2">
    <source>
        <dbReference type="ARBA" id="ARBA00022490"/>
    </source>
</evidence>
<dbReference type="CTD" id="4660"/>
<dbReference type="GO" id="GO:0019901">
    <property type="term" value="F:protein kinase binding"/>
    <property type="evidence" value="ECO:0007669"/>
    <property type="project" value="InterPro"/>
</dbReference>
<dbReference type="Pfam" id="PF15898">
    <property type="entry name" value="PRKG1_interact"/>
    <property type="match status" value="1"/>
</dbReference>
<feature type="compositionally biased region" description="Acidic residues" evidence="7">
    <location>
        <begin position="355"/>
        <end position="369"/>
    </location>
</feature>
<dbReference type="GO" id="GO:0004857">
    <property type="term" value="F:enzyme inhibitor activity"/>
    <property type="evidence" value="ECO:0007669"/>
    <property type="project" value="TreeGrafter"/>
</dbReference>
<dbReference type="Gene3D" id="6.10.140.390">
    <property type="match status" value="1"/>
</dbReference>
<comment type="subunit">
    <text evidence="5">PP1 comprises a catalytic subunit, and one or several targeting or regulatory subunits.</text>
</comment>
<gene>
    <name evidence="10" type="primary">PPP1R12B</name>
</gene>
<evidence type="ECO:0000259" key="8">
    <source>
        <dbReference type="Pfam" id="PF15898"/>
    </source>
</evidence>
<comment type="subcellular location">
    <subcellularLocation>
        <location evidence="1 5">Cytoplasm</location>
    </subcellularLocation>
</comment>
<feature type="repeat" description="ANK" evidence="6">
    <location>
        <begin position="85"/>
        <end position="117"/>
    </location>
</feature>
<feature type="compositionally biased region" description="Acidic residues" evidence="7">
    <location>
        <begin position="807"/>
        <end position="818"/>
    </location>
</feature>
<keyword evidence="3" id="KW-0677">Repeat</keyword>
<dbReference type="GeneID" id="117663765"/>
<feature type="region of interest" description="Disordered" evidence="7">
    <location>
        <begin position="899"/>
        <end position="926"/>
    </location>
</feature>
<dbReference type="PIRSF" id="PIRSF038141">
    <property type="entry name" value="PP1_12ABC_vert"/>
    <property type="match status" value="1"/>
</dbReference>
<keyword evidence="9" id="KW-1185">Reference proteome</keyword>
<feature type="compositionally biased region" description="Polar residues" evidence="7">
    <location>
        <begin position="429"/>
        <end position="452"/>
    </location>
</feature>
<evidence type="ECO:0000313" key="10">
    <source>
        <dbReference type="RefSeq" id="XP_034270104.1"/>
    </source>
</evidence>
<evidence type="ECO:0000256" key="4">
    <source>
        <dbReference type="ARBA" id="ARBA00023043"/>
    </source>
</evidence>
<feature type="compositionally biased region" description="Low complexity" evidence="7">
    <location>
        <begin position="584"/>
        <end position="605"/>
    </location>
</feature>
<feature type="compositionally biased region" description="Basic and acidic residues" evidence="7">
    <location>
        <begin position="685"/>
        <end position="696"/>
    </location>
</feature>
<feature type="compositionally biased region" description="Polar residues" evidence="7">
    <location>
        <begin position="829"/>
        <end position="840"/>
    </location>
</feature>
<evidence type="ECO:0000256" key="7">
    <source>
        <dbReference type="SAM" id="MobiDB-lite"/>
    </source>
</evidence>
<dbReference type="InterPro" id="IPR051226">
    <property type="entry name" value="PP1_Regulatory_Subunit"/>
</dbReference>
<evidence type="ECO:0000256" key="3">
    <source>
        <dbReference type="ARBA" id="ARBA00022737"/>
    </source>
</evidence>
<dbReference type="PROSITE" id="PS50088">
    <property type="entry name" value="ANK_REPEAT"/>
    <property type="match status" value="4"/>
</dbReference>
<name>A0A6P9BJ52_PANGU</name>